<dbReference type="AlphaFoldDB" id="A0A8H5EYQ4"/>
<dbReference type="OrthoDB" id="3054030at2759"/>
<name>A0A8H5EYQ4_9AGAR</name>
<organism evidence="1 2">
    <name type="scientific">Psilocybe cf. subviscida</name>
    <dbReference type="NCBI Taxonomy" id="2480587"/>
    <lineage>
        <taxon>Eukaryota</taxon>
        <taxon>Fungi</taxon>
        <taxon>Dikarya</taxon>
        <taxon>Basidiomycota</taxon>
        <taxon>Agaricomycotina</taxon>
        <taxon>Agaricomycetes</taxon>
        <taxon>Agaricomycetidae</taxon>
        <taxon>Agaricales</taxon>
        <taxon>Agaricineae</taxon>
        <taxon>Strophariaceae</taxon>
        <taxon>Psilocybe</taxon>
    </lineage>
</organism>
<dbReference type="EMBL" id="JAACJJ010000033">
    <property type="protein sequence ID" value="KAF5317500.1"/>
    <property type="molecule type" value="Genomic_DNA"/>
</dbReference>
<sequence length="565" mass="64178">MLSSIGASIVGLPAELLYHIFGFLEDRYILTLGKTCRVLNQYAIPVFLRRKGTHDAEQDPVVVQPYHNSHDDELTGLILHFTMAKMKHLTCKLDRRPDWEIEEDFRLVALSRSPMEGLTQNLRRLLQLVGRLDEVGSLHLHFYSLGAAWVLSSDDLQEFLATLLQLINLAISKSCSDILLSHPHPLTDLRPPYKFQLISGGNMVLQDFVRRSLSIMRQNSNGENDCGLQGDGWRFQQMFKYKCKGIVTPPPRVIQLSKLTTLDMSSDFLLLPPFSSWTFNILKHAPITRLSLTILRIISSEELHHYVLPQILGRVPQLTELRIGFHREELYSIFLDYITCLPQLQKLTFAWATYGHLPPRKPSPLITLSHLTSFTGSPYQAAYFFGGPISCPSIRYINIVADRHRGRLRCVDLADQFAIINQGVCNMDPAPIISLCVAYVFLHGSSTAPLLPDHDTRHLATISRLTLTLPYSSDNQQWSQVVDYVFECLEIFSNLSALTLISRSCFEQQDALIGMIKGDYPNIVTLNIIGRRDYLNHCHWSNMRVEPGFLTPNVLESSDCVCSHF</sequence>
<dbReference type="InterPro" id="IPR036047">
    <property type="entry name" value="F-box-like_dom_sf"/>
</dbReference>
<accession>A0A8H5EYQ4</accession>
<comment type="caution">
    <text evidence="1">The sequence shown here is derived from an EMBL/GenBank/DDBJ whole genome shotgun (WGS) entry which is preliminary data.</text>
</comment>
<keyword evidence="2" id="KW-1185">Reference proteome</keyword>
<proteinExistence type="predicted"/>
<evidence type="ECO:0000313" key="1">
    <source>
        <dbReference type="EMBL" id="KAF5317500.1"/>
    </source>
</evidence>
<gene>
    <name evidence="1" type="ORF">D9619_013174</name>
</gene>
<dbReference type="SUPFAM" id="SSF81383">
    <property type="entry name" value="F-box domain"/>
    <property type="match status" value="1"/>
</dbReference>
<dbReference type="Proteomes" id="UP000567179">
    <property type="component" value="Unassembled WGS sequence"/>
</dbReference>
<evidence type="ECO:0000313" key="2">
    <source>
        <dbReference type="Proteomes" id="UP000567179"/>
    </source>
</evidence>
<reference evidence="1 2" key="1">
    <citation type="journal article" date="2020" name="ISME J.">
        <title>Uncovering the hidden diversity of litter-decomposition mechanisms in mushroom-forming fungi.</title>
        <authorList>
            <person name="Floudas D."/>
            <person name="Bentzer J."/>
            <person name="Ahren D."/>
            <person name="Johansson T."/>
            <person name="Persson P."/>
            <person name="Tunlid A."/>
        </authorList>
    </citation>
    <scope>NUCLEOTIDE SEQUENCE [LARGE SCALE GENOMIC DNA]</scope>
    <source>
        <strain evidence="1 2">CBS 101986</strain>
    </source>
</reference>
<protein>
    <recommendedName>
        <fullName evidence="3">F-box domain-containing protein</fullName>
    </recommendedName>
</protein>
<evidence type="ECO:0008006" key="3">
    <source>
        <dbReference type="Google" id="ProtNLM"/>
    </source>
</evidence>